<feature type="non-terminal residue" evidence="1">
    <location>
        <position position="1"/>
    </location>
</feature>
<sequence length="157" mass="16815">MFAVPAVVPSSVVAVSAARMEDTICMRTCRAYLIVRGPEACDSAVVGVGWEDGLAGAREGVVEVLHDEYGLGDGLAAVEEHGDLLVDGVGGEKQLALVGEVLLHVLIIPTASRIREDEPPPSWDPVLTPDFTTRHFIGFLKVLPQELDEKEAVKCLK</sequence>
<keyword evidence="2" id="KW-1185">Reference proteome</keyword>
<accession>A0A5J9VDM7</accession>
<protein>
    <submittedName>
        <fullName evidence="1">Uncharacterized protein</fullName>
    </submittedName>
</protein>
<name>A0A5J9VDM7_9POAL</name>
<proteinExistence type="predicted"/>
<evidence type="ECO:0000313" key="1">
    <source>
        <dbReference type="EMBL" id="TVU34086.1"/>
    </source>
</evidence>
<dbReference type="AlphaFoldDB" id="A0A5J9VDM7"/>
<comment type="caution">
    <text evidence="1">The sequence shown here is derived from an EMBL/GenBank/DDBJ whole genome shotgun (WGS) entry which is preliminary data.</text>
</comment>
<gene>
    <name evidence="1" type="ORF">EJB05_15912</name>
</gene>
<dbReference type="Gramene" id="TVU34086">
    <property type="protein sequence ID" value="TVU34086"/>
    <property type="gene ID" value="EJB05_15912"/>
</dbReference>
<organism evidence="1 2">
    <name type="scientific">Eragrostis curvula</name>
    <name type="common">weeping love grass</name>
    <dbReference type="NCBI Taxonomy" id="38414"/>
    <lineage>
        <taxon>Eukaryota</taxon>
        <taxon>Viridiplantae</taxon>
        <taxon>Streptophyta</taxon>
        <taxon>Embryophyta</taxon>
        <taxon>Tracheophyta</taxon>
        <taxon>Spermatophyta</taxon>
        <taxon>Magnoliopsida</taxon>
        <taxon>Liliopsida</taxon>
        <taxon>Poales</taxon>
        <taxon>Poaceae</taxon>
        <taxon>PACMAD clade</taxon>
        <taxon>Chloridoideae</taxon>
        <taxon>Eragrostideae</taxon>
        <taxon>Eragrostidinae</taxon>
        <taxon>Eragrostis</taxon>
    </lineage>
</organism>
<dbReference type="Proteomes" id="UP000324897">
    <property type="component" value="Unassembled WGS sequence"/>
</dbReference>
<evidence type="ECO:0000313" key="2">
    <source>
        <dbReference type="Proteomes" id="UP000324897"/>
    </source>
</evidence>
<dbReference type="EMBL" id="RWGY01000009">
    <property type="protein sequence ID" value="TVU34086.1"/>
    <property type="molecule type" value="Genomic_DNA"/>
</dbReference>
<dbReference type="OrthoDB" id="10629865at2759"/>
<reference evidence="1 2" key="1">
    <citation type="journal article" date="2019" name="Sci. Rep.">
        <title>A high-quality genome of Eragrostis curvula grass provides insights into Poaceae evolution and supports new strategies to enhance forage quality.</title>
        <authorList>
            <person name="Carballo J."/>
            <person name="Santos B.A.C.M."/>
            <person name="Zappacosta D."/>
            <person name="Garbus I."/>
            <person name="Selva J.P."/>
            <person name="Gallo C.A."/>
            <person name="Diaz A."/>
            <person name="Albertini E."/>
            <person name="Caccamo M."/>
            <person name="Echenique V."/>
        </authorList>
    </citation>
    <scope>NUCLEOTIDE SEQUENCE [LARGE SCALE GENOMIC DNA]</scope>
    <source>
        <strain evidence="2">cv. Victoria</strain>
        <tissue evidence="1">Leaf</tissue>
    </source>
</reference>